<evidence type="ECO:0000256" key="7">
    <source>
        <dbReference type="SAM" id="MobiDB-lite"/>
    </source>
</evidence>
<keyword evidence="6" id="KW-0012">Acyltransferase</keyword>
<comment type="subcellular location">
    <subcellularLocation>
        <location evidence="1">Cell inner membrane</location>
    </subcellularLocation>
</comment>
<feature type="region of interest" description="Disordered" evidence="7">
    <location>
        <begin position="285"/>
        <end position="307"/>
    </location>
</feature>
<reference evidence="8 9" key="1">
    <citation type="submission" date="2018-03" db="EMBL/GenBank/DDBJ databases">
        <title>Genomic Encyclopedia of Archaeal and Bacterial Type Strains, Phase II (KMG-II): from individual species to whole genera.</title>
        <authorList>
            <person name="Goeker M."/>
        </authorList>
    </citation>
    <scope>NUCLEOTIDE SEQUENCE [LARGE SCALE GENOMIC DNA]</scope>
    <source>
        <strain evidence="8 9">DSM 100346</strain>
    </source>
</reference>
<evidence type="ECO:0000256" key="2">
    <source>
        <dbReference type="ARBA" id="ARBA00022475"/>
    </source>
</evidence>
<evidence type="ECO:0000256" key="6">
    <source>
        <dbReference type="ARBA" id="ARBA00023315"/>
    </source>
</evidence>
<evidence type="ECO:0000256" key="5">
    <source>
        <dbReference type="ARBA" id="ARBA00023136"/>
    </source>
</evidence>
<evidence type="ECO:0000313" key="8">
    <source>
        <dbReference type="EMBL" id="PWJ58317.1"/>
    </source>
</evidence>
<evidence type="ECO:0000256" key="1">
    <source>
        <dbReference type="ARBA" id="ARBA00004533"/>
    </source>
</evidence>
<dbReference type="RefSeq" id="WP_109674180.1">
    <property type="nucleotide sequence ID" value="NZ_QGDT01000004.1"/>
</dbReference>
<name>A0A316B6X9_9BACT</name>
<evidence type="ECO:0000256" key="4">
    <source>
        <dbReference type="ARBA" id="ARBA00022679"/>
    </source>
</evidence>
<accession>A0A316B6X9</accession>
<dbReference type="GO" id="GO:0009247">
    <property type="term" value="P:glycolipid biosynthetic process"/>
    <property type="evidence" value="ECO:0007669"/>
    <property type="project" value="UniProtKB-ARBA"/>
</dbReference>
<protein>
    <submittedName>
        <fullName evidence="8">KDO2-lipid IV(A) lauroyltransferase</fullName>
    </submittedName>
</protein>
<keyword evidence="2" id="KW-1003">Cell membrane</keyword>
<dbReference type="AlphaFoldDB" id="A0A316B6X9"/>
<dbReference type="Proteomes" id="UP000245880">
    <property type="component" value="Unassembled WGS sequence"/>
</dbReference>
<evidence type="ECO:0000256" key="3">
    <source>
        <dbReference type="ARBA" id="ARBA00022519"/>
    </source>
</evidence>
<proteinExistence type="predicted"/>
<sequence>MARLANKIILKTLQGIGKKSWKTIYRLSDFLSFTLNRLLGYRRKVVMKNLQNSLPNYSESQLKSVADQFYRNLSDIMLESLKLQSISKSELLERVSLDTSLFDKYYEQKKNLVVVLGHLGNWEIANLFAAVRLSHQVVVVYHQLANQTMDRWLYELRSRFGSEMIPMRQAMIQATAPREKPFLFFLVNDQSPNPNKAYWTQFLNQETGVFRGVENIARLLNAPVLYCAIMRKPKKRGYYDIKVEEITENPQELEQNAIIEKQIKLLERDIKTQPDNWLWSHKRWKHAKPRPLQTNETLDHNQQNEAS</sequence>
<keyword evidence="9" id="KW-1185">Reference proteome</keyword>
<gene>
    <name evidence="8" type="ORF">CLV98_104176</name>
</gene>
<dbReference type="GO" id="GO:0005886">
    <property type="term" value="C:plasma membrane"/>
    <property type="evidence" value="ECO:0007669"/>
    <property type="project" value="UniProtKB-SubCell"/>
</dbReference>
<keyword evidence="5" id="KW-0472">Membrane</keyword>
<dbReference type="CDD" id="cd07984">
    <property type="entry name" value="LPLAT_LABLAT-like"/>
    <property type="match status" value="1"/>
</dbReference>
<keyword evidence="3" id="KW-0997">Cell inner membrane</keyword>
<dbReference type="OrthoDB" id="9801955at2"/>
<organism evidence="8 9">
    <name type="scientific">Dyadobacter jejuensis</name>
    <dbReference type="NCBI Taxonomy" id="1082580"/>
    <lineage>
        <taxon>Bacteria</taxon>
        <taxon>Pseudomonadati</taxon>
        <taxon>Bacteroidota</taxon>
        <taxon>Cytophagia</taxon>
        <taxon>Cytophagales</taxon>
        <taxon>Spirosomataceae</taxon>
        <taxon>Dyadobacter</taxon>
    </lineage>
</organism>
<dbReference type="PANTHER" id="PTHR30606:SF10">
    <property type="entry name" value="PHOSPHATIDYLINOSITOL MANNOSIDE ACYLTRANSFERASE"/>
    <property type="match status" value="1"/>
</dbReference>
<evidence type="ECO:0000313" key="9">
    <source>
        <dbReference type="Proteomes" id="UP000245880"/>
    </source>
</evidence>
<keyword evidence="4 8" id="KW-0808">Transferase</keyword>
<feature type="compositionally biased region" description="Polar residues" evidence="7">
    <location>
        <begin position="292"/>
        <end position="307"/>
    </location>
</feature>
<dbReference type="InterPro" id="IPR004960">
    <property type="entry name" value="LipA_acyltrans"/>
</dbReference>
<dbReference type="EMBL" id="QGDT01000004">
    <property type="protein sequence ID" value="PWJ58317.1"/>
    <property type="molecule type" value="Genomic_DNA"/>
</dbReference>
<dbReference type="PANTHER" id="PTHR30606">
    <property type="entry name" value="LIPID A BIOSYNTHESIS LAUROYL ACYLTRANSFERASE"/>
    <property type="match status" value="1"/>
</dbReference>
<comment type="caution">
    <text evidence="8">The sequence shown here is derived from an EMBL/GenBank/DDBJ whole genome shotgun (WGS) entry which is preliminary data.</text>
</comment>
<dbReference type="GO" id="GO:0016746">
    <property type="term" value="F:acyltransferase activity"/>
    <property type="evidence" value="ECO:0007669"/>
    <property type="project" value="UniProtKB-KW"/>
</dbReference>
<dbReference type="Pfam" id="PF03279">
    <property type="entry name" value="Lip_A_acyltrans"/>
    <property type="match status" value="1"/>
</dbReference>